<feature type="transmembrane region" description="Helical" evidence="1">
    <location>
        <begin position="16"/>
        <end position="38"/>
    </location>
</feature>
<dbReference type="Proteomes" id="UP000603141">
    <property type="component" value="Unassembled WGS sequence"/>
</dbReference>
<sequence>MSTTDIRPGLLARHPWLFVVVAFSILLAAWSSLIVVAIKNSPQVIETSPISEHR</sequence>
<evidence type="ECO:0000313" key="3">
    <source>
        <dbReference type="Proteomes" id="UP000603141"/>
    </source>
</evidence>
<proteinExistence type="predicted"/>
<dbReference type="AlphaFoldDB" id="A0A934S9G1"/>
<keyword evidence="1" id="KW-0812">Transmembrane</keyword>
<keyword evidence="1" id="KW-0472">Membrane</keyword>
<dbReference type="EMBL" id="JAENIJ010000008">
    <property type="protein sequence ID" value="MBK1882102.1"/>
    <property type="molecule type" value="Genomic_DNA"/>
</dbReference>
<keyword evidence="1" id="KW-1133">Transmembrane helix</keyword>
<dbReference type="RefSeq" id="WP_200268910.1">
    <property type="nucleotide sequence ID" value="NZ_JAENIJ010000008.1"/>
</dbReference>
<evidence type="ECO:0000256" key="1">
    <source>
        <dbReference type="SAM" id="Phobius"/>
    </source>
</evidence>
<gene>
    <name evidence="2" type="ORF">JIN85_06740</name>
</gene>
<organism evidence="2 3">
    <name type="scientific">Luteolibacter pohnpeiensis</name>
    <dbReference type="NCBI Taxonomy" id="454153"/>
    <lineage>
        <taxon>Bacteria</taxon>
        <taxon>Pseudomonadati</taxon>
        <taxon>Verrucomicrobiota</taxon>
        <taxon>Verrucomicrobiia</taxon>
        <taxon>Verrucomicrobiales</taxon>
        <taxon>Verrucomicrobiaceae</taxon>
        <taxon>Luteolibacter</taxon>
    </lineage>
</organism>
<evidence type="ECO:0000313" key="2">
    <source>
        <dbReference type="EMBL" id="MBK1882102.1"/>
    </source>
</evidence>
<reference evidence="2" key="1">
    <citation type="submission" date="2021-01" db="EMBL/GenBank/DDBJ databases">
        <title>Modified the classification status of verrucomicrobia.</title>
        <authorList>
            <person name="Feng X."/>
        </authorList>
    </citation>
    <scope>NUCLEOTIDE SEQUENCE</scope>
    <source>
        <strain evidence="2">KCTC 22041</strain>
    </source>
</reference>
<protein>
    <submittedName>
        <fullName evidence="2">Uncharacterized protein</fullName>
    </submittedName>
</protein>
<keyword evidence="3" id="KW-1185">Reference proteome</keyword>
<name>A0A934S9G1_9BACT</name>
<comment type="caution">
    <text evidence="2">The sequence shown here is derived from an EMBL/GenBank/DDBJ whole genome shotgun (WGS) entry which is preliminary data.</text>
</comment>
<accession>A0A934S9G1</accession>